<accession>A0A9W6I030</accession>
<dbReference type="AlphaFoldDB" id="A0A9W6I030"/>
<dbReference type="EMBL" id="BSEV01000005">
    <property type="protein sequence ID" value="GLK09540.1"/>
    <property type="molecule type" value="Genomic_DNA"/>
</dbReference>
<protein>
    <submittedName>
        <fullName evidence="2">Uncharacterized protein</fullName>
    </submittedName>
</protein>
<comment type="caution">
    <text evidence="2">The sequence shown here is derived from an EMBL/GenBank/DDBJ whole genome shotgun (WGS) entry which is preliminary data.</text>
</comment>
<evidence type="ECO:0000313" key="2">
    <source>
        <dbReference type="EMBL" id="GLK09540.1"/>
    </source>
</evidence>
<evidence type="ECO:0000313" key="3">
    <source>
        <dbReference type="Proteomes" id="UP001143474"/>
    </source>
</evidence>
<proteinExistence type="predicted"/>
<keyword evidence="3" id="KW-1185">Reference proteome</keyword>
<sequence>MEKAVNATLQPWESRVLLSEGGERHRFPAGRFANPGVRSAKRGARSSRGLRPAVAASARTVPASSISTA</sequence>
<reference evidence="2" key="1">
    <citation type="journal article" date="2014" name="Int. J. Syst. Evol. Microbiol.">
        <title>Complete genome sequence of Corynebacterium casei LMG S-19264T (=DSM 44701T), isolated from a smear-ripened cheese.</title>
        <authorList>
            <consortium name="US DOE Joint Genome Institute (JGI-PGF)"/>
            <person name="Walter F."/>
            <person name="Albersmeier A."/>
            <person name="Kalinowski J."/>
            <person name="Ruckert C."/>
        </authorList>
    </citation>
    <scope>NUCLEOTIDE SEQUENCE</scope>
    <source>
        <strain evidence="2">VKM Ac-2007</strain>
    </source>
</reference>
<evidence type="ECO:0000256" key="1">
    <source>
        <dbReference type="SAM" id="MobiDB-lite"/>
    </source>
</evidence>
<name>A0A9W6I030_9ACTN</name>
<feature type="region of interest" description="Disordered" evidence="1">
    <location>
        <begin position="27"/>
        <end position="69"/>
    </location>
</feature>
<dbReference type="Proteomes" id="UP001143474">
    <property type="component" value="Unassembled WGS sequence"/>
</dbReference>
<reference evidence="2" key="2">
    <citation type="submission" date="2023-01" db="EMBL/GenBank/DDBJ databases">
        <authorList>
            <person name="Sun Q."/>
            <person name="Evtushenko L."/>
        </authorList>
    </citation>
    <scope>NUCLEOTIDE SEQUENCE</scope>
    <source>
        <strain evidence="2">VKM Ac-2007</strain>
    </source>
</reference>
<organism evidence="2 3">
    <name type="scientific">Streptosporangium carneum</name>
    <dbReference type="NCBI Taxonomy" id="47481"/>
    <lineage>
        <taxon>Bacteria</taxon>
        <taxon>Bacillati</taxon>
        <taxon>Actinomycetota</taxon>
        <taxon>Actinomycetes</taxon>
        <taxon>Streptosporangiales</taxon>
        <taxon>Streptosporangiaceae</taxon>
        <taxon>Streptosporangium</taxon>
    </lineage>
</organism>
<gene>
    <name evidence="2" type="ORF">GCM10017600_29460</name>
</gene>